<gene>
    <name evidence="2" type="ORF">AVDCRST_MAG74-394</name>
</gene>
<accession>A0A6J4NCX2</accession>
<name>A0A6J4NCX2_9BACT</name>
<reference evidence="2" key="1">
    <citation type="submission" date="2020-02" db="EMBL/GenBank/DDBJ databases">
        <authorList>
            <person name="Meier V. D."/>
        </authorList>
    </citation>
    <scope>NUCLEOTIDE SEQUENCE</scope>
    <source>
        <strain evidence="2">AVDCRST_MAG74</strain>
    </source>
</reference>
<organism evidence="2">
    <name type="scientific">uncultured Pyrinomonadaceae bacterium</name>
    <dbReference type="NCBI Taxonomy" id="2283094"/>
    <lineage>
        <taxon>Bacteria</taxon>
        <taxon>Pseudomonadati</taxon>
        <taxon>Acidobacteriota</taxon>
        <taxon>Blastocatellia</taxon>
        <taxon>Blastocatellales</taxon>
        <taxon>Pyrinomonadaceae</taxon>
        <taxon>environmental samples</taxon>
    </lineage>
</organism>
<sequence length="155" mass="17928">MYSAESAANAFLELARRSEKSLTNMQLQKLVYIAHGYSLAKLGKPLFHNNIHAFEWGPVIPNLYKTLKHYGAGEVKDYISTDAPPVGEVSQEMEIIREVWHDYGELSGFELSDLTHRKGTPWSETWRTNPFGVISDELIAEYYRRELYERFDNQP</sequence>
<dbReference type="AlphaFoldDB" id="A0A6J4NCX2"/>
<dbReference type="Pfam" id="PF13274">
    <property type="entry name" value="SocA_Panacea"/>
    <property type="match status" value="1"/>
</dbReference>
<dbReference type="EMBL" id="CADCUR010000030">
    <property type="protein sequence ID" value="CAA9381331.1"/>
    <property type="molecule type" value="Genomic_DNA"/>
</dbReference>
<proteinExistence type="predicted"/>
<dbReference type="InterPro" id="IPR025272">
    <property type="entry name" value="SocA_Panacea"/>
</dbReference>
<protein>
    <recommendedName>
        <fullName evidence="1">Antitoxin SocA-like Panacea domain-containing protein</fullName>
    </recommendedName>
</protein>
<evidence type="ECO:0000313" key="2">
    <source>
        <dbReference type="EMBL" id="CAA9381331.1"/>
    </source>
</evidence>
<feature type="domain" description="Antitoxin SocA-like Panacea" evidence="1">
    <location>
        <begin position="27"/>
        <end position="122"/>
    </location>
</feature>
<evidence type="ECO:0000259" key="1">
    <source>
        <dbReference type="Pfam" id="PF13274"/>
    </source>
</evidence>